<evidence type="ECO:0000256" key="3">
    <source>
        <dbReference type="ARBA" id="ARBA00023163"/>
    </source>
</evidence>
<keyword evidence="1" id="KW-0805">Transcription regulation</keyword>
<name>A0A0X8JJE5_9BACT</name>
<feature type="domain" description="HTH cro/C1-type" evidence="4">
    <location>
        <begin position="23"/>
        <end position="73"/>
    </location>
</feature>
<evidence type="ECO:0000313" key="5">
    <source>
        <dbReference type="EMBL" id="AMD89873.1"/>
    </source>
</evidence>
<reference evidence="6" key="1">
    <citation type="submission" date="2016-02" db="EMBL/GenBank/DDBJ databases">
        <authorList>
            <person name="Holder M.E."/>
            <person name="Ajami N.J."/>
            <person name="Petrosino J.F."/>
        </authorList>
    </citation>
    <scope>NUCLEOTIDE SEQUENCE [LARGE SCALE GENOMIC DNA]</scope>
    <source>
        <strain evidence="6">CCUG 45958</strain>
    </source>
</reference>
<dbReference type="Proteomes" id="UP000069241">
    <property type="component" value="Chromosome"/>
</dbReference>
<dbReference type="KEGG" id="dfi:AXF13_06955"/>
<accession>A0A0X8JJE5</accession>
<dbReference type="RefSeq" id="WP_062252186.1">
    <property type="nucleotide sequence ID" value="NZ_CP014229.1"/>
</dbReference>
<evidence type="ECO:0000259" key="4">
    <source>
        <dbReference type="PROSITE" id="PS50943"/>
    </source>
</evidence>
<keyword evidence="2" id="KW-0238">DNA-binding</keyword>
<dbReference type="EMBL" id="CP014229">
    <property type="protein sequence ID" value="AMD89873.1"/>
    <property type="molecule type" value="Genomic_DNA"/>
</dbReference>
<dbReference type="GO" id="GO:0003677">
    <property type="term" value="F:DNA binding"/>
    <property type="evidence" value="ECO:0007669"/>
    <property type="project" value="UniProtKB-KW"/>
</dbReference>
<dbReference type="InterPro" id="IPR010982">
    <property type="entry name" value="Lambda_DNA-bd_dom_sf"/>
</dbReference>
<dbReference type="Pfam" id="PF01381">
    <property type="entry name" value="HTH_3"/>
    <property type="match status" value="1"/>
</dbReference>
<dbReference type="InterPro" id="IPR050807">
    <property type="entry name" value="TransReg_Diox_bact_type"/>
</dbReference>
<sequence length="83" mass="9120">MPGYCKADAEILKQFGAALGAKREALHISQEKLAERAGLHRTYIGGVEQGRRNLGLLNIVKIATALGVNPEEFFIDCDCMKKM</sequence>
<keyword evidence="3" id="KW-0804">Transcription</keyword>
<dbReference type="SUPFAM" id="SSF47413">
    <property type="entry name" value="lambda repressor-like DNA-binding domains"/>
    <property type="match status" value="1"/>
</dbReference>
<proteinExistence type="predicted"/>
<dbReference type="AlphaFoldDB" id="A0A0X8JJE5"/>
<dbReference type="GO" id="GO:0003700">
    <property type="term" value="F:DNA-binding transcription factor activity"/>
    <property type="evidence" value="ECO:0007669"/>
    <property type="project" value="TreeGrafter"/>
</dbReference>
<keyword evidence="6" id="KW-1185">Reference proteome</keyword>
<dbReference type="GO" id="GO:0005829">
    <property type="term" value="C:cytosol"/>
    <property type="evidence" value="ECO:0007669"/>
    <property type="project" value="TreeGrafter"/>
</dbReference>
<protein>
    <submittedName>
        <fullName evidence="5">BamHI control element</fullName>
    </submittedName>
</protein>
<dbReference type="STRING" id="44742.AXF13_06955"/>
<dbReference type="PANTHER" id="PTHR46797">
    <property type="entry name" value="HTH-TYPE TRANSCRIPTIONAL REGULATOR"/>
    <property type="match status" value="1"/>
</dbReference>
<dbReference type="InterPro" id="IPR001387">
    <property type="entry name" value="Cro/C1-type_HTH"/>
</dbReference>
<evidence type="ECO:0000256" key="2">
    <source>
        <dbReference type="ARBA" id="ARBA00023125"/>
    </source>
</evidence>
<gene>
    <name evidence="5" type="ORF">AXF13_06955</name>
</gene>
<dbReference type="PROSITE" id="PS50943">
    <property type="entry name" value="HTH_CROC1"/>
    <property type="match status" value="1"/>
</dbReference>
<dbReference type="PANTHER" id="PTHR46797:SF23">
    <property type="entry name" value="HTH-TYPE TRANSCRIPTIONAL REGULATOR SUTR"/>
    <property type="match status" value="1"/>
</dbReference>
<evidence type="ECO:0000256" key="1">
    <source>
        <dbReference type="ARBA" id="ARBA00023015"/>
    </source>
</evidence>
<dbReference type="SMART" id="SM00530">
    <property type="entry name" value="HTH_XRE"/>
    <property type="match status" value="1"/>
</dbReference>
<evidence type="ECO:0000313" key="6">
    <source>
        <dbReference type="Proteomes" id="UP000069241"/>
    </source>
</evidence>
<dbReference type="CDD" id="cd00093">
    <property type="entry name" value="HTH_XRE"/>
    <property type="match status" value="1"/>
</dbReference>
<dbReference type="Gene3D" id="1.10.260.40">
    <property type="entry name" value="lambda repressor-like DNA-binding domains"/>
    <property type="match status" value="1"/>
</dbReference>
<organism evidence="5 6">
    <name type="scientific">Desulfovibrio fairfieldensis</name>
    <dbReference type="NCBI Taxonomy" id="44742"/>
    <lineage>
        <taxon>Bacteria</taxon>
        <taxon>Pseudomonadati</taxon>
        <taxon>Thermodesulfobacteriota</taxon>
        <taxon>Desulfovibrionia</taxon>
        <taxon>Desulfovibrionales</taxon>
        <taxon>Desulfovibrionaceae</taxon>
        <taxon>Desulfovibrio</taxon>
    </lineage>
</organism>